<dbReference type="GO" id="GO:0110001">
    <property type="term" value="C:toxin-antitoxin complex"/>
    <property type="evidence" value="ECO:0007669"/>
    <property type="project" value="InterPro"/>
</dbReference>
<accession>A0A0F9IP86</accession>
<reference evidence="4" key="1">
    <citation type="journal article" date="2015" name="Nature">
        <title>Complex archaea that bridge the gap between prokaryotes and eukaryotes.</title>
        <authorList>
            <person name="Spang A."/>
            <person name="Saw J.H."/>
            <person name="Jorgensen S.L."/>
            <person name="Zaremba-Niedzwiedzka K."/>
            <person name="Martijn J."/>
            <person name="Lind A.E."/>
            <person name="van Eijk R."/>
            <person name="Schleper C."/>
            <person name="Guy L."/>
            <person name="Ettema T.J."/>
        </authorList>
    </citation>
    <scope>NUCLEOTIDE SEQUENCE</scope>
</reference>
<organism evidence="4">
    <name type="scientific">marine sediment metagenome</name>
    <dbReference type="NCBI Taxonomy" id="412755"/>
    <lineage>
        <taxon>unclassified sequences</taxon>
        <taxon>metagenomes</taxon>
        <taxon>ecological metagenomes</taxon>
    </lineage>
</organism>
<dbReference type="GO" id="GO:0016787">
    <property type="term" value="F:hydrolase activity"/>
    <property type="evidence" value="ECO:0007669"/>
    <property type="project" value="UniProtKB-KW"/>
</dbReference>
<keyword evidence="1" id="KW-1277">Toxin-antitoxin system</keyword>
<evidence type="ECO:0008006" key="5">
    <source>
        <dbReference type="Google" id="ProtNLM"/>
    </source>
</evidence>
<sequence>MRDKLIHGYFTVDLKEVWNTAKKDIYTLKISVEKILSNKDEDENND</sequence>
<keyword evidence="2" id="KW-0540">Nuclease</keyword>
<dbReference type="InterPro" id="IPR008201">
    <property type="entry name" value="HepT-like"/>
</dbReference>
<gene>
    <name evidence="4" type="ORF">LCGC14_1554840</name>
</gene>
<evidence type="ECO:0000256" key="1">
    <source>
        <dbReference type="ARBA" id="ARBA00022649"/>
    </source>
</evidence>
<name>A0A0F9IP86_9ZZZZ</name>
<comment type="caution">
    <text evidence="4">The sequence shown here is derived from an EMBL/GenBank/DDBJ whole genome shotgun (WGS) entry which is preliminary data.</text>
</comment>
<keyword evidence="3" id="KW-0378">Hydrolase</keyword>
<protein>
    <recommendedName>
        <fullName evidence="5">DUF86 domain-containing protein</fullName>
    </recommendedName>
</protein>
<dbReference type="GO" id="GO:0004540">
    <property type="term" value="F:RNA nuclease activity"/>
    <property type="evidence" value="ECO:0007669"/>
    <property type="project" value="InterPro"/>
</dbReference>
<proteinExistence type="predicted"/>
<evidence type="ECO:0000256" key="3">
    <source>
        <dbReference type="ARBA" id="ARBA00022801"/>
    </source>
</evidence>
<dbReference type="Pfam" id="PF01934">
    <property type="entry name" value="HepT-like"/>
    <property type="match status" value="1"/>
</dbReference>
<dbReference type="EMBL" id="LAZR01011935">
    <property type="protein sequence ID" value="KKM52369.1"/>
    <property type="molecule type" value="Genomic_DNA"/>
</dbReference>
<evidence type="ECO:0000256" key="2">
    <source>
        <dbReference type="ARBA" id="ARBA00022722"/>
    </source>
</evidence>
<dbReference type="AlphaFoldDB" id="A0A0F9IP86"/>
<evidence type="ECO:0000313" key="4">
    <source>
        <dbReference type="EMBL" id="KKM52369.1"/>
    </source>
</evidence>